<proteinExistence type="predicted"/>
<evidence type="ECO:0000313" key="2">
    <source>
        <dbReference type="Proteomes" id="UP001521150"/>
    </source>
</evidence>
<accession>A0ABS8ZGZ4</accession>
<protein>
    <submittedName>
        <fullName evidence="1">Uncharacterized protein</fullName>
    </submittedName>
</protein>
<organism evidence="1 2">
    <name type="scientific">Kibdelosporangium philippinense</name>
    <dbReference type="NCBI Taxonomy" id="211113"/>
    <lineage>
        <taxon>Bacteria</taxon>
        <taxon>Bacillati</taxon>
        <taxon>Actinomycetota</taxon>
        <taxon>Actinomycetes</taxon>
        <taxon>Pseudonocardiales</taxon>
        <taxon>Pseudonocardiaceae</taxon>
        <taxon>Kibdelosporangium</taxon>
    </lineage>
</organism>
<name>A0ABS8ZGZ4_9PSEU</name>
<dbReference type="Proteomes" id="UP001521150">
    <property type="component" value="Unassembled WGS sequence"/>
</dbReference>
<comment type="caution">
    <text evidence="1">The sequence shown here is derived from an EMBL/GenBank/DDBJ whole genome shotgun (WGS) entry which is preliminary data.</text>
</comment>
<dbReference type="EMBL" id="JAJVCN010000002">
    <property type="protein sequence ID" value="MCE7007086.1"/>
    <property type="molecule type" value="Genomic_DNA"/>
</dbReference>
<sequence>MAIVLPFSWLSASPTFGVPAPNRRYQILVFLGPFNQWASSGQEVVSRRRQ</sequence>
<keyword evidence="2" id="KW-1185">Reference proteome</keyword>
<gene>
    <name evidence="1" type="ORF">LWC34_30290</name>
</gene>
<reference evidence="1 2" key="1">
    <citation type="submission" date="2021-12" db="EMBL/GenBank/DDBJ databases">
        <title>Genome sequence of Kibdelosporangium philippinense ATCC 49844.</title>
        <authorList>
            <person name="Fedorov E.A."/>
            <person name="Omeragic M."/>
            <person name="Shalygina K.F."/>
            <person name="Maclea K.S."/>
        </authorList>
    </citation>
    <scope>NUCLEOTIDE SEQUENCE [LARGE SCALE GENOMIC DNA]</scope>
    <source>
        <strain evidence="1 2">ATCC 49844</strain>
    </source>
</reference>
<evidence type="ECO:0000313" key="1">
    <source>
        <dbReference type="EMBL" id="MCE7007086.1"/>
    </source>
</evidence>